<proteinExistence type="predicted"/>
<dbReference type="AlphaFoldDB" id="I3CB28"/>
<dbReference type="InterPro" id="IPR019619">
    <property type="entry name" value="DUF2490"/>
</dbReference>
<dbReference type="SUPFAM" id="SSF56935">
    <property type="entry name" value="Porins"/>
    <property type="match status" value="1"/>
</dbReference>
<dbReference type="RefSeq" id="WP_008615412.1">
    <property type="nucleotide sequence ID" value="NZ_JH651379.1"/>
</dbReference>
<reference evidence="1 2" key="1">
    <citation type="submission" date="2012-02" db="EMBL/GenBank/DDBJ databases">
        <title>Improved High-Quality Draft genome of Joostella marina DSM 19592.</title>
        <authorList>
            <consortium name="US DOE Joint Genome Institute (JGI-PGF)"/>
            <person name="Lucas S."/>
            <person name="Copeland A."/>
            <person name="Lapidus A."/>
            <person name="Bruce D."/>
            <person name="Goodwin L."/>
            <person name="Pitluck S."/>
            <person name="Peters L."/>
            <person name="Chertkov O."/>
            <person name="Ovchinnikova G."/>
            <person name="Kyrpides N."/>
            <person name="Mavromatis K."/>
            <person name="Detter J.C."/>
            <person name="Han C."/>
            <person name="Land M."/>
            <person name="Hauser L."/>
            <person name="Markowitz V."/>
            <person name="Cheng J.-F."/>
            <person name="Hugenholtz P."/>
            <person name="Woyke T."/>
            <person name="Wu D."/>
            <person name="Tindall B."/>
            <person name="Brambilla E."/>
            <person name="Klenk H.-P."/>
            <person name="Eisen J.A."/>
        </authorList>
    </citation>
    <scope>NUCLEOTIDE SEQUENCE [LARGE SCALE GENOMIC DNA]</scope>
    <source>
        <strain evidence="1 2">DSM 19592</strain>
    </source>
</reference>
<dbReference type="STRING" id="926559.JoomaDRAFT_3893"/>
<gene>
    <name evidence="1" type="ORF">JoomaDRAFT_3893</name>
</gene>
<evidence type="ECO:0000313" key="2">
    <source>
        <dbReference type="Proteomes" id="UP000004690"/>
    </source>
</evidence>
<dbReference type="eggNOG" id="COG3637">
    <property type="taxonomic scope" value="Bacteria"/>
</dbReference>
<dbReference type="Proteomes" id="UP000004690">
    <property type="component" value="Unassembled WGS sequence"/>
</dbReference>
<dbReference type="Pfam" id="PF10677">
    <property type="entry name" value="DUF2490"/>
    <property type="match status" value="1"/>
</dbReference>
<dbReference type="EMBL" id="JH651379">
    <property type="protein sequence ID" value="EIJ40821.1"/>
    <property type="molecule type" value="Genomic_DNA"/>
</dbReference>
<protein>
    <recommendedName>
        <fullName evidence="3">DUF2490 domain-containing protein</fullName>
    </recommendedName>
</protein>
<evidence type="ECO:0000313" key="1">
    <source>
        <dbReference type="EMBL" id="EIJ40821.1"/>
    </source>
</evidence>
<name>I3CB28_9FLAO</name>
<evidence type="ECO:0008006" key="3">
    <source>
        <dbReference type="Google" id="ProtNLM"/>
    </source>
</evidence>
<keyword evidence="2" id="KW-1185">Reference proteome</keyword>
<sequence length="236" mass="28135">MQFSKMNLFFKTIIITLLFITSTNTLSSQAKGREQLGSWFAFNGTNMISEKFSWHTEAQFRYYEFAHNFNQTLLRTAINYHFSNKAMVSAGYGYIDTSSYDKNENQITSAENRIYEQFILRNNLGKFNFLHRYRLEQRWVNSLGYTELLHRFRYYLEISYPITENWHLVVSDEIMINFEPDLFNQNRLFGGIRYKFSKDLAFQLGYLKNHFSDISFDRISLTVAFRTDFIAKALQK</sequence>
<organism evidence="1 2">
    <name type="scientific">Galbibacter orientalis DSM 19592</name>
    <dbReference type="NCBI Taxonomy" id="926559"/>
    <lineage>
        <taxon>Bacteria</taxon>
        <taxon>Pseudomonadati</taxon>
        <taxon>Bacteroidota</taxon>
        <taxon>Flavobacteriia</taxon>
        <taxon>Flavobacteriales</taxon>
        <taxon>Flavobacteriaceae</taxon>
        <taxon>Galbibacter</taxon>
    </lineage>
</organism>
<accession>I3CB28</accession>
<dbReference type="HOGENOM" id="CLU_089264_0_1_10"/>